<accession>A0A2S3I2D2</accession>
<proteinExistence type="predicted"/>
<evidence type="ECO:0008006" key="2">
    <source>
        <dbReference type="Google" id="ProtNLM"/>
    </source>
</evidence>
<dbReference type="Proteomes" id="UP000243499">
    <property type="component" value="Chromosome 6"/>
</dbReference>
<name>A0A2S3I2D2_9POAL</name>
<protein>
    <recommendedName>
        <fullName evidence="2">DUF1618 domain-containing protein</fullName>
    </recommendedName>
</protein>
<dbReference type="AlphaFoldDB" id="A0A2S3I2D2"/>
<evidence type="ECO:0000313" key="1">
    <source>
        <dbReference type="EMBL" id="PAN35251.1"/>
    </source>
</evidence>
<reference evidence="1" key="1">
    <citation type="submission" date="2018-04" db="EMBL/GenBank/DDBJ databases">
        <title>WGS assembly of Panicum hallii.</title>
        <authorList>
            <person name="Lovell J."/>
            <person name="Jenkins J."/>
            <person name="Lowry D."/>
            <person name="Mamidi S."/>
            <person name="Sreedasyam A."/>
            <person name="Weng X."/>
            <person name="Barry K."/>
            <person name="Bonette J."/>
            <person name="Campitelli B."/>
            <person name="Daum C."/>
            <person name="Gordon S."/>
            <person name="Gould B."/>
            <person name="Lipzen A."/>
            <person name="Macqueen A."/>
            <person name="Palacio-Mejia J."/>
            <person name="Plott C."/>
            <person name="Shakirov E."/>
            <person name="Shu S."/>
            <person name="Yoshinaga Y."/>
            <person name="Zane M."/>
            <person name="Rokhsar D."/>
            <person name="Grimwood J."/>
            <person name="Schmutz J."/>
            <person name="Juenger T."/>
        </authorList>
    </citation>
    <scope>NUCLEOTIDE SEQUENCE [LARGE SCALE GENOMIC DNA]</scope>
    <source>
        <strain evidence="1">FIL2</strain>
    </source>
</reference>
<organism evidence="1">
    <name type="scientific">Panicum hallii</name>
    <dbReference type="NCBI Taxonomy" id="206008"/>
    <lineage>
        <taxon>Eukaryota</taxon>
        <taxon>Viridiplantae</taxon>
        <taxon>Streptophyta</taxon>
        <taxon>Embryophyta</taxon>
        <taxon>Tracheophyta</taxon>
        <taxon>Spermatophyta</taxon>
        <taxon>Magnoliopsida</taxon>
        <taxon>Liliopsida</taxon>
        <taxon>Poales</taxon>
        <taxon>Poaceae</taxon>
        <taxon>PACMAD clade</taxon>
        <taxon>Panicoideae</taxon>
        <taxon>Panicodae</taxon>
        <taxon>Paniceae</taxon>
        <taxon>Panicinae</taxon>
        <taxon>Panicum</taxon>
        <taxon>Panicum sect. Panicum</taxon>
    </lineage>
</organism>
<dbReference type="PANTHER" id="PTHR31264">
    <property type="entry name" value="OS07G0554500 PROTEIN-RELATED"/>
    <property type="match status" value="1"/>
</dbReference>
<gene>
    <name evidence="1" type="ORF">PAHAL_6G194200</name>
</gene>
<dbReference type="PANTHER" id="PTHR31264:SF7">
    <property type="entry name" value="F-BOX DOMAIN CONTAINING PROTEIN, EXPRESSED"/>
    <property type="match status" value="1"/>
</dbReference>
<dbReference type="Gramene" id="PAN35251">
    <property type="protein sequence ID" value="PAN35251"/>
    <property type="gene ID" value="PAHAL_6G194200"/>
</dbReference>
<dbReference type="EMBL" id="CM008051">
    <property type="protein sequence ID" value="PAN35251.1"/>
    <property type="molecule type" value="Genomic_DNA"/>
</dbReference>
<sequence>MGASSSGGRPPAGGSGTSWSATPLYRRYVQIPLITDDPVASAPYSGELEFELGWLEAFLAPPVEDEEEDALSFQVICNVLYEDKVVAFVFSLVAGEWLHAASFSFLPYGCIEDPESLVRHNVRCGFYWRHHTWNNLLVLDTCEMKFSVVEPPPDSFNRQWAVADAGEDRLGLIAIYQCALDFYCKTSRDIDGLGTENWRHEKRISLPEVNCNWSIIGTAEGCFLLLASPRDFFSFPPEMPKAQYFTLEIKTLLVERQCMARRFVYCACLYASFPPPLSLPSI</sequence>